<feature type="region of interest" description="Disordered" evidence="10">
    <location>
        <begin position="537"/>
        <end position="580"/>
    </location>
</feature>
<dbReference type="OrthoDB" id="449241at2759"/>
<evidence type="ECO:0000256" key="2">
    <source>
        <dbReference type="ARBA" id="ARBA00005156"/>
    </source>
</evidence>
<keyword evidence="5 9" id="KW-0408">Iron</keyword>
<accession>A0A8J5QNP7</accession>
<keyword evidence="12" id="KW-1185">Reference proteome</keyword>
<evidence type="ECO:0000256" key="9">
    <source>
        <dbReference type="RuleBase" id="RU364133"/>
    </source>
</evidence>
<dbReference type="NCBIfam" id="TIGR00322">
    <property type="entry name" value="diphth2_R"/>
    <property type="match status" value="1"/>
</dbReference>
<evidence type="ECO:0000256" key="10">
    <source>
        <dbReference type="SAM" id="MobiDB-lite"/>
    </source>
</evidence>
<protein>
    <recommendedName>
        <fullName evidence="9">2-(3-amino-3-carboxypropyl)histidine synthase subunit 2</fullName>
    </recommendedName>
</protein>
<comment type="cofactor">
    <cofactor evidence="1">
        <name>[4Fe-4S] cluster</name>
        <dbReference type="ChEBI" id="CHEBI:49883"/>
    </cofactor>
</comment>
<keyword evidence="4 9" id="KW-0479">Metal-binding</keyword>
<evidence type="ECO:0000256" key="3">
    <source>
        <dbReference type="ARBA" id="ARBA00006179"/>
    </source>
</evidence>
<dbReference type="Proteomes" id="UP000694255">
    <property type="component" value="Unassembled WGS sequence"/>
</dbReference>
<feature type="compositionally biased region" description="Acidic residues" evidence="10">
    <location>
        <begin position="547"/>
        <end position="560"/>
    </location>
</feature>
<dbReference type="EMBL" id="JAGSYN010000051">
    <property type="protein sequence ID" value="KAG7665128.1"/>
    <property type="molecule type" value="Genomic_DNA"/>
</dbReference>
<dbReference type="GO" id="GO:0005737">
    <property type="term" value="C:cytoplasm"/>
    <property type="evidence" value="ECO:0007669"/>
    <property type="project" value="UniProtKB-SubCell"/>
</dbReference>
<feature type="compositionally biased region" description="Polar residues" evidence="10">
    <location>
        <begin position="107"/>
        <end position="130"/>
    </location>
</feature>
<feature type="compositionally biased region" description="Acidic residues" evidence="10">
    <location>
        <begin position="450"/>
        <end position="469"/>
    </location>
</feature>
<dbReference type="GO" id="GO:0051536">
    <property type="term" value="F:iron-sulfur cluster binding"/>
    <property type="evidence" value="ECO:0007669"/>
    <property type="project" value="UniProtKB-KW"/>
</dbReference>
<dbReference type="GO" id="GO:0090560">
    <property type="term" value="F:2-(3-amino-3-carboxypropyl)histidine synthase activity"/>
    <property type="evidence" value="ECO:0007669"/>
    <property type="project" value="InterPro"/>
</dbReference>
<dbReference type="InterPro" id="IPR016435">
    <property type="entry name" value="DPH1/DPH2"/>
</dbReference>
<feature type="region of interest" description="Disordered" evidence="10">
    <location>
        <begin position="107"/>
        <end position="132"/>
    </location>
</feature>
<feature type="region of interest" description="Disordered" evidence="10">
    <location>
        <begin position="450"/>
        <end position="471"/>
    </location>
</feature>
<dbReference type="RefSeq" id="XP_049265360.1">
    <property type="nucleotide sequence ID" value="XM_049404810.1"/>
</dbReference>
<organism evidence="11 12">
    <name type="scientific">[Candida] subhashii</name>
    <dbReference type="NCBI Taxonomy" id="561895"/>
    <lineage>
        <taxon>Eukaryota</taxon>
        <taxon>Fungi</taxon>
        <taxon>Dikarya</taxon>
        <taxon>Ascomycota</taxon>
        <taxon>Saccharomycotina</taxon>
        <taxon>Pichiomycetes</taxon>
        <taxon>Debaryomycetaceae</taxon>
        <taxon>Spathaspora</taxon>
    </lineage>
</organism>
<dbReference type="PANTHER" id="PTHR10762:SF2">
    <property type="entry name" value="2-(3-AMINO-3-CARBOXYPROPYL)HISTIDINE SYNTHASE SUBUNIT 2"/>
    <property type="match status" value="1"/>
</dbReference>
<dbReference type="PANTHER" id="PTHR10762">
    <property type="entry name" value="DIPHTHAMIDE BIOSYNTHESIS PROTEIN"/>
    <property type="match status" value="1"/>
</dbReference>
<comment type="subcellular location">
    <subcellularLocation>
        <location evidence="9">Cytoplasm</location>
    </subcellularLocation>
</comment>
<dbReference type="SFLD" id="SFLDF00408">
    <property type="entry name" value="Diphthamide_biosynthesis_famil"/>
    <property type="match status" value="1"/>
</dbReference>
<keyword evidence="9" id="KW-0963">Cytoplasm</keyword>
<comment type="pathway">
    <text evidence="2 9">Protein modification; peptidyl-diphthamide biosynthesis.</text>
</comment>
<evidence type="ECO:0000313" key="12">
    <source>
        <dbReference type="Proteomes" id="UP000694255"/>
    </source>
</evidence>
<evidence type="ECO:0000256" key="7">
    <source>
        <dbReference type="ARBA" id="ARBA00034128"/>
    </source>
</evidence>
<reference evidence="11 12" key="1">
    <citation type="journal article" date="2021" name="DNA Res.">
        <title>Genome analysis of Candida subhashii reveals its hybrid nature and dual mitochondrial genome conformations.</title>
        <authorList>
            <person name="Mixao V."/>
            <person name="Hegedusova E."/>
            <person name="Saus E."/>
            <person name="Pryszcz L.P."/>
            <person name="Cillingova A."/>
            <person name="Nosek J."/>
            <person name="Gabaldon T."/>
        </authorList>
    </citation>
    <scope>NUCLEOTIDE SEQUENCE [LARGE SCALE GENOMIC DNA]</scope>
    <source>
        <strain evidence="11 12">CBS 10753</strain>
    </source>
</reference>
<sequence length="580" mass="65239">MATSEEIVAPSLSTYQDESTFITFDEIKSTKKERPYLGLQNPDDPEELKSKIYEYYSLTELIKFLNQKQEDGEVRYKRITLQFPDSLIPDSATIVYELQRELRLEVTPSSSTPVESNESCGCGNQSQCDNKSSRESGQRLWILADTSYSSCCVDEVAAEHVHSDLVVHFGDACLNDIDKLPAVYILGKPKVDLDKLLEQFKSRYEDKQGKIVLMADAPHTWIFHDLYNCLKDEYPNVVIADLYINPNSKANIIGYTPSTTTTSTGLQKFNRQFSIDNNEVDFSEYDLFHITQPATPRLLQLTTTFSSVTIFHPTTNTTTQGPYPNLMRRYKFMHIARSAGTVGLLVNTLSLTHTKTLIQSIAQKVKSAGKKHYVFVVGKPNVAKLANFESVDIWCVVGCDQGGIVVDETNEYFRPIVTPYELVLALSDELTWTGKWIVDYKSVLENLQEVQEEEGDEGDEGDEDEDAPPEFDAVTGRMVSTSRPLRQINHLMISATEEEEDGNSNTKQLVEKFSNVVAIKNTISTSAIHLQNRHWSGLGSDFQENNNESDEEGEGDEGTLVEEGRGGIARGYDFDRDVHS</sequence>
<comment type="function">
    <text evidence="8">Required for the first step of diphthamide biosynthesis, a post-translational modification of histidine which occurs in elongation factor 2. DPH1 and DPH2 transfer a 3-amino-3-carboxypropyl (ACP) group from S-adenosyl-L-methionine (SAM) to a histidine residue, the reaction is assisted by a reduction system comprising DPH3 and a NADH-dependent reductase, predominantly CBR1. Facilitates the reduction of the catalytic iron-sulfur cluster found in the DPH1 subunit.</text>
</comment>
<dbReference type="SFLD" id="SFLDS00032">
    <property type="entry name" value="Radical_SAM_3-amino-3-carboxyp"/>
    <property type="match status" value="1"/>
</dbReference>
<proteinExistence type="inferred from homology"/>
<evidence type="ECO:0000256" key="5">
    <source>
        <dbReference type="ARBA" id="ARBA00023004"/>
    </source>
</evidence>
<evidence type="ECO:0000256" key="1">
    <source>
        <dbReference type="ARBA" id="ARBA00001966"/>
    </source>
</evidence>
<dbReference type="AlphaFoldDB" id="A0A8J5QNP7"/>
<comment type="similarity">
    <text evidence="3 9">Belongs to the DPH1/DPH2 family. DPH2 subfamily.</text>
</comment>
<dbReference type="GO" id="GO:0017183">
    <property type="term" value="P:protein histidyl modification to diphthamide"/>
    <property type="evidence" value="ECO:0007669"/>
    <property type="project" value="InterPro"/>
</dbReference>
<comment type="caution">
    <text evidence="11">The sequence shown here is derived from an EMBL/GenBank/DDBJ whole genome shotgun (WGS) entry which is preliminary data.</text>
</comment>
<dbReference type="GO" id="GO:0046872">
    <property type="term" value="F:metal ion binding"/>
    <property type="evidence" value="ECO:0007669"/>
    <property type="project" value="UniProtKB-KW"/>
</dbReference>
<name>A0A8J5QNP7_9ASCO</name>
<dbReference type="SFLD" id="SFLDG01121">
    <property type="entry name" value="Diphthamide_biosynthesis"/>
    <property type="match status" value="1"/>
</dbReference>
<evidence type="ECO:0000256" key="6">
    <source>
        <dbReference type="ARBA" id="ARBA00023014"/>
    </source>
</evidence>
<dbReference type="InterPro" id="IPR010014">
    <property type="entry name" value="DHP2"/>
</dbReference>
<dbReference type="Pfam" id="PF01866">
    <property type="entry name" value="Diphthamide_syn"/>
    <property type="match status" value="1"/>
</dbReference>
<dbReference type="FunFam" id="3.40.50.11860:FF:000001">
    <property type="entry name" value="2-(3-amino-3-carboxypropyl)histidine synthase subunit 2"/>
    <property type="match status" value="1"/>
</dbReference>
<comment type="function">
    <text evidence="9">Required for the first step of diphthamide biosynthesis, a post-translational modification of histidine which occurs in elongation factor 2. DPH1 and DPH2 transfer a 3-amino-3-carboxypropyl (ACP) group from S-adenosyl-L-methionine (SAM) to a histidine residue, the reaction is assisted by a reduction system comprising DPH3 and a NADH-dependent reductase. Facilitates the reduction of the catalytic iron-sulfur cluster found in the DPH1 subunit.</text>
</comment>
<evidence type="ECO:0000313" key="11">
    <source>
        <dbReference type="EMBL" id="KAG7665128.1"/>
    </source>
</evidence>
<comment type="subunit">
    <text evidence="7">Component of the 2-(3-amino-3-carboxypropyl)histidine synthase complex composed of DPH1, DPH2, DPH3 and a NADH-dependent reductase, predominantly CBR1.</text>
</comment>
<gene>
    <name evidence="11" type="ORF">J8A68_001184</name>
</gene>
<keyword evidence="6 9" id="KW-0411">Iron-sulfur</keyword>
<dbReference type="GeneID" id="73467985"/>
<evidence type="ECO:0000256" key="4">
    <source>
        <dbReference type="ARBA" id="ARBA00022723"/>
    </source>
</evidence>
<evidence type="ECO:0000256" key="8">
    <source>
        <dbReference type="ARBA" id="ARBA00054092"/>
    </source>
</evidence>
<dbReference type="NCBIfam" id="TIGR00272">
    <property type="entry name" value="DPH2"/>
    <property type="match status" value="1"/>
</dbReference>